<dbReference type="PANTHER" id="PTHR44329">
    <property type="entry name" value="SERINE/THREONINE-PROTEIN KINASE TNNI3K-RELATED"/>
    <property type="match status" value="1"/>
</dbReference>
<dbReference type="SUPFAM" id="SSF56112">
    <property type="entry name" value="Protein kinase-like (PK-like)"/>
    <property type="match status" value="1"/>
</dbReference>
<accession>A0A8T0RXB2</accession>
<dbReference type="Proteomes" id="UP000823388">
    <property type="component" value="Chromosome 5N"/>
</dbReference>
<dbReference type="InterPro" id="IPR011009">
    <property type="entry name" value="Kinase-like_dom_sf"/>
</dbReference>
<dbReference type="InterPro" id="IPR010632">
    <property type="entry name" value="DUF1221"/>
</dbReference>
<feature type="region of interest" description="Disordered" evidence="1">
    <location>
        <begin position="579"/>
        <end position="686"/>
    </location>
</feature>
<protein>
    <recommendedName>
        <fullName evidence="2">Protein kinase domain-containing protein</fullName>
    </recommendedName>
</protein>
<dbReference type="PROSITE" id="PS50011">
    <property type="entry name" value="PROTEIN_KINASE_DOM"/>
    <property type="match status" value="1"/>
</dbReference>
<evidence type="ECO:0000313" key="4">
    <source>
        <dbReference type="Proteomes" id="UP000823388"/>
    </source>
</evidence>
<sequence>MEQLRQLGEAVGSINALMAFELELLVNPRQCRLLADACAGALAAVTGEVRASLRFEERGAKWRAVEAPLRELHRAFRDAEGYVRQCLDPSGGSGGGWWARAAAVAHGTECVEQHLHAILWCLAVAIEAVEAAAEIAGSDADEIARRRTLLAKKYDRDMVEPSLFQSAYGKLYLVSQELVARMDMAWKEDRWMLSQLLGEMKSPAAPKPLTKSEQRLADVLTAPRGKLHPASILLGGDYSVRRRLGGRLKEAQWMGETFAVKHFIGDAEAEVALLSSVAHPNVAHAAHCFRDQDRKEYFVVMDQLMAKDLGSYVKEMSCPRRRIPFPLVVAVDIMLQISRGMEYLHAKKIYHGELNPSNVLVKPRQPEGYVHVKVAGFERSGTVTTGAKAASNGSANANANSGGDNTCIWQAPEVLENEGGDPAARRTEKADVYSFAMICFELLTGKVPFEDNHLQGDKTSKNIRAGERPLFPFQAPKYLVALTKRCWHADPAQRPAFASVCRVLRYVKRFLVMNPDQQQGQADAPPAAPAADYLDIEAQLLRRIPAWQRGEGTAARVADVPFQMFAYRAVEREKIAAGAHAGRDRASDSGSEGNSLCGEDNGVGVTTPDDASTVSGGTVRSRPGSSDGKRTPARKADGKAPPRQTGSQQKVKPATAVKPPPAERKTLGAKPDVPARRPTSSGHASD</sequence>
<evidence type="ECO:0000256" key="1">
    <source>
        <dbReference type="SAM" id="MobiDB-lite"/>
    </source>
</evidence>
<dbReference type="AlphaFoldDB" id="A0A8T0RXB2"/>
<dbReference type="InterPro" id="IPR000719">
    <property type="entry name" value="Prot_kinase_dom"/>
</dbReference>
<keyword evidence="4" id="KW-1185">Reference proteome</keyword>
<dbReference type="Pfam" id="PF06760">
    <property type="entry name" value="DUF1221"/>
    <property type="match status" value="1"/>
</dbReference>
<dbReference type="Gene3D" id="1.10.510.10">
    <property type="entry name" value="Transferase(Phosphotransferase) domain 1"/>
    <property type="match status" value="1"/>
</dbReference>
<dbReference type="Pfam" id="PF07714">
    <property type="entry name" value="PK_Tyr_Ser-Thr"/>
    <property type="match status" value="1"/>
</dbReference>
<comment type="caution">
    <text evidence="3">The sequence shown here is derived from an EMBL/GenBank/DDBJ whole genome shotgun (WGS) entry which is preliminary data.</text>
</comment>
<dbReference type="EMBL" id="CM029046">
    <property type="protein sequence ID" value="KAG2590180.1"/>
    <property type="molecule type" value="Genomic_DNA"/>
</dbReference>
<dbReference type="GO" id="GO:0005524">
    <property type="term" value="F:ATP binding"/>
    <property type="evidence" value="ECO:0007669"/>
    <property type="project" value="InterPro"/>
</dbReference>
<evidence type="ECO:0000313" key="3">
    <source>
        <dbReference type="EMBL" id="KAG2590180.1"/>
    </source>
</evidence>
<gene>
    <name evidence="3" type="ORF">PVAP13_5NG280900</name>
</gene>
<organism evidence="3 4">
    <name type="scientific">Panicum virgatum</name>
    <name type="common">Blackwell switchgrass</name>
    <dbReference type="NCBI Taxonomy" id="38727"/>
    <lineage>
        <taxon>Eukaryota</taxon>
        <taxon>Viridiplantae</taxon>
        <taxon>Streptophyta</taxon>
        <taxon>Embryophyta</taxon>
        <taxon>Tracheophyta</taxon>
        <taxon>Spermatophyta</taxon>
        <taxon>Magnoliopsida</taxon>
        <taxon>Liliopsida</taxon>
        <taxon>Poales</taxon>
        <taxon>Poaceae</taxon>
        <taxon>PACMAD clade</taxon>
        <taxon>Panicoideae</taxon>
        <taxon>Panicodae</taxon>
        <taxon>Paniceae</taxon>
        <taxon>Panicinae</taxon>
        <taxon>Panicum</taxon>
        <taxon>Panicum sect. Hiantes</taxon>
    </lineage>
</organism>
<feature type="compositionally biased region" description="Basic and acidic residues" evidence="1">
    <location>
        <begin position="627"/>
        <end position="640"/>
    </location>
</feature>
<feature type="compositionally biased region" description="Polar residues" evidence="1">
    <location>
        <begin position="609"/>
        <end position="618"/>
    </location>
</feature>
<name>A0A8T0RXB2_PANVG</name>
<proteinExistence type="predicted"/>
<feature type="domain" description="Protein kinase" evidence="2">
    <location>
        <begin position="227"/>
        <end position="511"/>
    </location>
</feature>
<reference evidence="3" key="1">
    <citation type="submission" date="2020-05" db="EMBL/GenBank/DDBJ databases">
        <title>WGS assembly of Panicum virgatum.</title>
        <authorList>
            <person name="Lovell J.T."/>
            <person name="Jenkins J."/>
            <person name="Shu S."/>
            <person name="Juenger T.E."/>
            <person name="Schmutz J."/>
        </authorList>
    </citation>
    <scope>NUCLEOTIDE SEQUENCE</scope>
    <source>
        <strain evidence="3">AP13</strain>
    </source>
</reference>
<dbReference type="GO" id="GO:0004674">
    <property type="term" value="F:protein serine/threonine kinase activity"/>
    <property type="evidence" value="ECO:0007669"/>
    <property type="project" value="TreeGrafter"/>
</dbReference>
<dbReference type="InterPro" id="IPR001245">
    <property type="entry name" value="Ser-Thr/Tyr_kinase_cat_dom"/>
</dbReference>
<dbReference type="InterPro" id="IPR051681">
    <property type="entry name" value="Ser/Thr_Kinases-Pseudokinases"/>
</dbReference>
<evidence type="ECO:0000259" key="2">
    <source>
        <dbReference type="PROSITE" id="PS50011"/>
    </source>
</evidence>
<dbReference type="OrthoDB" id="4062651at2759"/>
<dbReference type="PANTHER" id="PTHR44329:SF260">
    <property type="entry name" value="PROTEIN KINASE DOMAIN-CONTAINING PROTEIN"/>
    <property type="match status" value="1"/>
</dbReference>